<sequence length="164" mass="17934">MEGVNPTSVFVTEWNQDIYVTDSNKHRVFVFFPNQTISIVAGNGVSGNSQDGDSALGSVLFSPDSVHVTKQNEIFISDTSNNRIKKVVNGRIYTMDCFKIHSPSNGEVYFVDRANERIKKINSQGNIQVMAGIGSVGYNGENQLATRATLTNVQDVWVAPSSGE</sequence>
<dbReference type="PROSITE" id="PS51125">
    <property type="entry name" value="NHL"/>
    <property type="match status" value="1"/>
</dbReference>
<dbReference type="PANTHER" id="PTHR46388">
    <property type="entry name" value="NHL REPEAT-CONTAINING PROTEIN 2"/>
    <property type="match status" value="1"/>
</dbReference>
<reference evidence="3 4" key="1">
    <citation type="journal article" date="2018" name="BMC Genomics">
        <title>The genome of Naegleria lovaniensis, the basis for a comparative approach to unravel pathogenicity factors of the human pathogenic amoeba N. fowleri.</title>
        <authorList>
            <person name="Liechti N."/>
            <person name="Schurch N."/>
            <person name="Bruggmann R."/>
            <person name="Wittwer M."/>
        </authorList>
    </citation>
    <scope>NUCLEOTIDE SEQUENCE [LARGE SCALE GENOMIC DNA]</scope>
    <source>
        <strain evidence="3 4">ATCC 30569</strain>
    </source>
</reference>
<dbReference type="InterPro" id="IPR001258">
    <property type="entry name" value="NHL_repeat"/>
</dbReference>
<evidence type="ECO:0000313" key="4">
    <source>
        <dbReference type="Proteomes" id="UP000816034"/>
    </source>
</evidence>
<dbReference type="Gene3D" id="2.120.10.30">
    <property type="entry name" value="TolB, C-terminal domain"/>
    <property type="match status" value="2"/>
</dbReference>
<organism evidence="3 4">
    <name type="scientific">Naegleria lovaniensis</name>
    <name type="common">Amoeba</name>
    <dbReference type="NCBI Taxonomy" id="51637"/>
    <lineage>
        <taxon>Eukaryota</taxon>
        <taxon>Discoba</taxon>
        <taxon>Heterolobosea</taxon>
        <taxon>Tetramitia</taxon>
        <taxon>Eutetramitia</taxon>
        <taxon>Vahlkampfiidae</taxon>
        <taxon>Naegleria</taxon>
    </lineage>
</organism>
<name>A0AA88GKX6_NAELO</name>
<dbReference type="PANTHER" id="PTHR46388:SF2">
    <property type="entry name" value="NHL REPEAT-CONTAINING PROTEIN 2"/>
    <property type="match status" value="1"/>
</dbReference>
<dbReference type="Pfam" id="PF01436">
    <property type="entry name" value="NHL"/>
    <property type="match status" value="1"/>
</dbReference>
<evidence type="ECO:0000313" key="3">
    <source>
        <dbReference type="EMBL" id="KAG2382105.1"/>
    </source>
</evidence>
<comment type="caution">
    <text evidence="3">The sequence shown here is derived from an EMBL/GenBank/DDBJ whole genome shotgun (WGS) entry which is preliminary data.</text>
</comment>
<keyword evidence="1" id="KW-0677">Repeat</keyword>
<dbReference type="RefSeq" id="XP_044547784.1">
    <property type="nucleotide sequence ID" value="XM_044695697.1"/>
</dbReference>
<evidence type="ECO:0000256" key="2">
    <source>
        <dbReference type="PROSITE-ProRule" id="PRU00504"/>
    </source>
</evidence>
<dbReference type="SUPFAM" id="SSF101898">
    <property type="entry name" value="NHL repeat"/>
    <property type="match status" value="1"/>
</dbReference>
<gene>
    <name evidence="3" type="ORF">C9374_005897</name>
</gene>
<dbReference type="GeneID" id="68098352"/>
<keyword evidence="4" id="KW-1185">Reference proteome</keyword>
<protein>
    <recommendedName>
        <fullName evidence="5">NHL repeat-containing protein</fullName>
    </recommendedName>
</protein>
<dbReference type="InterPro" id="IPR011042">
    <property type="entry name" value="6-blade_b-propeller_TolB-like"/>
</dbReference>
<dbReference type="AlphaFoldDB" id="A0AA88GKX6"/>
<proteinExistence type="predicted"/>
<accession>A0AA88GKX6</accession>
<dbReference type="Proteomes" id="UP000816034">
    <property type="component" value="Unassembled WGS sequence"/>
</dbReference>
<dbReference type="EMBL" id="PYSW02000025">
    <property type="protein sequence ID" value="KAG2382105.1"/>
    <property type="molecule type" value="Genomic_DNA"/>
</dbReference>
<evidence type="ECO:0000256" key="1">
    <source>
        <dbReference type="ARBA" id="ARBA00022737"/>
    </source>
</evidence>
<feature type="repeat" description="NHL" evidence="2">
    <location>
        <begin position="5"/>
        <end position="34"/>
    </location>
</feature>
<evidence type="ECO:0008006" key="5">
    <source>
        <dbReference type="Google" id="ProtNLM"/>
    </source>
</evidence>